<protein>
    <submittedName>
        <fullName evidence="1">Uncharacterized protein</fullName>
    </submittedName>
</protein>
<evidence type="ECO:0000313" key="2">
    <source>
        <dbReference type="Proteomes" id="UP001169027"/>
    </source>
</evidence>
<comment type="caution">
    <text evidence="1">The sequence shown here is derived from an EMBL/GenBank/DDBJ whole genome shotgun (WGS) entry which is preliminary data.</text>
</comment>
<dbReference type="EMBL" id="JAUKVY010000021">
    <property type="protein sequence ID" value="MDO1535622.1"/>
    <property type="molecule type" value="Genomic_DNA"/>
</dbReference>
<dbReference type="Proteomes" id="UP001169027">
    <property type="component" value="Unassembled WGS sequence"/>
</dbReference>
<name>A0ABT8SBP9_9BURK</name>
<evidence type="ECO:0000313" key="1">
    <source>
        <dbReference type="EMBL" id="MDO1535622.1"/>
    </source>
</evidence>
<proteinExistence type="predicted"/>
<sequence length="122" mass="12732">MDQPSNDQMPAAGWRADALAAVAHLEGQDVPPGVAAALRILASALAAPDDLPAQAWPALTEKAQVHGTVFEPGTSTRTVVEEAVRYYLFEQQPPRVASRASVLDRFGAQVGALTSSKPEGGA</sequence>
<gene>
    <name evidence="1" type="ORF">Q2T77_25390</name>
</gene>
<reference evidence="1" key="1">
    <citation type="submission" date="2023-06" db="EMBL/GenBank/DDBJ databases">
        <authorList>
            <person name="Jiang Y."/>
            <person name="Liu Q."/>
        </authorList>
    </citation>
    <scope>NUCLEOTIDE SEQUENCE</scope>
    <source>
        <strain evidence="1">CGMCC 1.12090</strain>
    </source>
</reference>
<organism evidence="1 2">
    <name type="scientific">Variovorax ginsengisoli</name>
    <dbReference type="NCBI Taxonomy" id="363844"/>
    <lineage>
        <taxon>Bacteria</taxon>
        <taxon>Pseudomonadati</taxon>
        <taxon>Pseudomonadota</taxon>
        <taxon>Betaproteobacteria</taxon>
        <taxon>Burkholderiales</taxon>
        <taxon>Comamonadaceae</taxon>
        <taxon>Variovorax</taxon>
    </lineage>
</organism>
<dbReference type="RefSeq" id="WP_301813393.1">
    <property type="nucleotide sequence ID" value="NZ_JAUJZH010000021.1"/>
</dbReference>
<keyword evidence="2" id="KW-1185">Reference proteome</keyword>
<accession>A0ABT8SBP9</accession>